<comment type="caution">
    <text evidence="2">The sequence shown here is derived from an EMBL/GenBank/DDBJ whole genome shotgun (WGS) entry which is preliminary data.</text>
</comment>
<sequence length="71" mass="8338">MEDIQNSTVRYPEPFGASDASVDLTTVEKIMDKMVDQGFFNSSILYQFYFFTVDYLAKKNPNMRTYNVEFE</sequence>
<evidence type="ECO:0000256" key="1">
    <source>
        <dbReference type="SAM" id="Phobius"/>
    </source>
</evidence>
<organism evidence="2 3">
    <name type="scientific">Basidiobolus ranarum</name>
    <dbReference type="NCBI Taxonomy" id="34480"/>
    <lineage>
        <taxon>Eukaryota</taxon>
        <taxon>Fungi</taxon>
        <taxon>Fungi incertae sedis</taxon>
        <taxon>Zoopagomycota</taxon>
        <taxon>Entomophthoromycotina</taxon>
        <taxon>Basidiobolomycetes</taxon>
        <taxon>Basidiobolales</taxon>
        <taxon>Basidiobolaceae</taxon>
        <taxon>Basidiobolus</taxon>
    </lineage>
</organism>
<keyword evidence="1" id="KW-1133">Transmembrane helix</keyword>
<evidence type="ECO:0000313" key="3">
    <source>
        <dbReference type="Proteomes" id="UP001479436"/>
    </source>
</evidence>
<gene>
    <name evidence="2" type="ORF">K7432_015333</name>
</gene>
<keyword evidence="1" id="KW-0812">Transmembrane</keyword>
<protein>
    <submittedName>
        <fullName evidence="2">Uncharacterized protein</fullName>
    </submittedName>
</protein>
<keyword evidence="3" id="KW-1185">Reference proteome</keyword>
<feature type="transmembrane region" description="Helical" evidence="1">
    <location>
        <begin position="39"/>
        <end position="57"/>
    </location>
</feature>
<dbReference type="Proteomes" id="UP001479436">
    <property type="component" value="Unassembled WGS sequence"/>
</dbReference>
<name>A0ABR2WG81_9FUNG</name>
<evidence type="ECO:0000313" key="2">
    <source>
        <dbReference type="EMBL" id="KAK9760537.1"/>
    </source>
</evidence>
<proteinExistence type="predicted"/>
<accession>A0ABR2WG81</accession>
<dbReference type="EMBL" id="JASJQH010002047">
    <property type="protein sequence ID" value="KAK9760537.1"/>
    <property type="molecule type" value="Genomic_DNA"/>
</dbReference>
<keyword evidence="1" id="KW-0472">Membrane</keyword>
<reference evidence="2 3" key="1">
    <citation type="submission" date="2023-04" db="EMBL/GenBank/DDBJ databases">
        <title>Genome of Basidiobolus ranarum AG-B5.</title>
        <authorList>
            <person name="Stajich J.E."/>
            <person name="Carter-House D."/>
            <person name="Gryganskyi A."/>
        </authorList>
    </citation>
    <scope>NUCLEOTIDE SEQUENCE [LARGE SCALE GENOMIC DNA]</scope>
    <source>
        <strain evidence="2 3">AG-B5</strain>
    </source>
</reference>